<evidence type="ECO:0000313" key="9">
    <source>
        <dbReference type="EMBL" id="KOX91436.1"/>
    </source>
</evidence>
<feature type="region of interest" description="Disordered" evidence="7">
    <location>
        <begin position="243"/>
        <end position="269"/>
    </location>
</feature>
<keyword evidence="3" id="KW-0547">Nucleotide-binding</keyword>
<keyword evidence="4 9" id="KW-0067">ATP-binding</keyword>
<reference evidence="10" key="2">
    <citation type="submission" date="2019-12" db="EMBL/GenBank/DDBJ databases">
        <title>The whole-genome sequencing of Haloarcula japonica strain pws8.</title>
        <authorList>
            <person name="Verma D.K."/>
            <person name="Gopal K."/>
            <person name="Prasad E.S."/>
        </authorList>
    </citation>
    <scope>NUCLEOTIDE SEQUENCE</scope>
    <source>
        <strain evidence="10">Pws8</strain>
    </source>
</reference>
<keyword evidence="6" id="KW-0472">Membrane</keyword>
<dbReference type="InterPro" id="IPR050086">
    <property type="entry name" value="MetN_ABC_transporter-like"/>
</dbReference>
<organism evidence="9 11">
    <name type="scientific">Haloarcula rubripromontorii</name>
    <dbReference type="NCBI Taxonomy" id="1705562"/>
    <lineage>
        <taxon>Archaea</taxon>
        <taxon>Methanobacteriati</taxon>
        <taxon>Methanobacteriota</taxon>
        <taxon>Stenosarchaea group</taxon>
        <taxon>Halobacteria</taxon>
        <taxon>Halobacteriales</taxon>
        <taxon>Haloarculaceae</taxon>
        <taxon>Haloarcula</taxon>
    </lineage>
</organism>
<dbReference type="STRING" id="1705562.AMS69_18860"/>
<dbReference type="InterPro" id="IPR003439">
    <property type="entry name" value="ABC_transporter-like_ATP-bd"/>
</dbReference>
<dbReference type="Proteomes" id="UP000610611">
    <property type="component" value="Unassembled WGS sequence"/>
</dbReference>
<dbReference type="GO" id="GO:0016020">
    <property type="term" value="C:membrane"/>
    <property type="evidence" value="ECO:0007669"/>
    <property type="project" value="InterPro"/>
</dbReference>
<dbReference type="RefSeq" id="WP_053969573.1">
    <property type="nucleotide sequence ID" value="NZ_LIUF01000011.1"/>
</dbReference>
<evidence type="ECO:0000256" key="5">
    <source>
        <dbReference type="ARBA" id="ARBA00022967"/>
    </source>
</evidence>
<evidence type="ECO:0000256" key="6">
    <source>
        <dbReference type="ARBA" id="ARBA00023136"/>
    </source>
</evidence>
<evidence type="ECO:0000256" key="1">
    <source>
        <dbReference type="ARBA" id="ARBA00022448"/>
    </source>
</evidence>
<dbReference type="GO" id="GO:0005524">
    <property type="term" value="F:ATP binding"/>
    <property type="evidence" value="ECO:0007669"/>
    <property type="project" value="UniProtKB-KW"/>
</dbReference>
<dbReference type="CDD" id="cd03256">
    <property type="entry name" value="ABC_PhnC_transporter"/>
    <property type="match status" value="1"/>
</dbReference>
<dbReference type="AlphaFoldDB" id="A0A0N0BMR6"/>
<dbReference type="EMBL" id="WOWB01000009">
    <property type="protein sequence ID" value="NLV08321.1"/>
    <property type="molecule type" value="Genomic_DNA"/>
</dbReference>
<evidence type="ECO:0000256" key="2">
    <source>
        <dbReference type="ARBA" id="ARBA00022475"/>
    </source>
</evidence>
<accession>A0A0N0BMR6</accession>
<dbReference type="PATRIC" id="fig|1705562.3.peg.79"/>
<dbReference type="GO" id="GO:0016887">
    <property type="term" value="F:ATP hydrolysis activity"/>
    <property type="evidence" value="ECO:0007669"/>
    <property type="project" value="InterPro"/>
</dbReference>
<dbReference type="Proteomes" id="UP000037729">
    <property type="component" value="Unassembled WGS sequence"/>
</dbReference>
<dbReference type="GO" id="GO:0015416">
    <property type="term" value="F:ABC-type phosphonate transporter activity"/>
    <property type="evidence" value="ECO:0007669"/>
    <property type="project" value="InterPro"/>
</dbReference>
<dbReference type="InterPro" id="IPR027417">
    <property type="entry name" value="P-loop_NTPase"/>
</dbReference>
<feature type="domain" description="ABC transporter" evidence="8">
    <location>
        <begin position="4"/>
        <end position="238"/>
    </location>
</feature>
<dbReference type="PANTHER" id="PTHR43166">
    <property type="entry name" value="AMINO ACID IMPORT ATP-BINDING PROTEIN"/>
    <property type="match status" value="1"/>
</dbReference>
<evidence type="ECO:0000256" key="7">
    <source>
        <dbReference type="SAM" id="MobiDB-lite"/>
    </source>
</evidence>
<gene>
    <name evidence="9" type="ORF">AMS69_18860</name>
    <name evidence="10" type="ORF">GOC83_19580</name>
</gene>
<dbReference type="Gene3D" id="3.40.50.300">
    <property type="entry name" value="P-loop containing nucleotide triphosphate hydrolases"/>
    <property type="match status" value="1"/>
</dbReference>
<evidence type="ECO:0000313" key="11">
    <source>
        <dbReference type="Proteomes" id="UP000037729"/>
    </source>
</evidence>
<name>A0A0N0BMR6_9EURY</name>
<dbReference type="OrthoDB" id="302885at2157"/>
<comment type="caution">
    <text evidence="9">The sequence shown here is derived from an EMBL/GenBank/DDBJ whole genome shotgun (WGS) entry which is preliminary data.</text>
</comment>
<dbReference type="PROSITE" id="PS50893">
    <property type="entry name" value="ABC_TRANSPORTER_2"/>
    <property type="match status" value="1"/>
</dbReference>
<dbReference type="InterPro" id="IPR003593">
    <property type="entry name" value="AAA+_ATPase"/>
</dbReference>
<evidence type="ECO:0000256" key="4">
    <source>
        <dbReference type="ARBA" id="ARBA00022840"/>
    </source>
</evidence>
<keyword evidence="1" id="KW-0813">Transport</keyword>
<keyword evidence="5" id="KW-1278">Translocase</keyword>
<dbReference type="EMBL" id="LIUF01000011">
    <property type="protein sequence ID" value="KOX91436.1"/>
    <property type="molecule type" value="Genomic_DNA"/>
</dbReference>
<evidence type="ECO:0000259" key="8">
    <source>
        <dbReference type="PROSITE" id="PS50893"/>
    </source>
</evidence>
<evidence type="ECO:0000256" key="3">
    <source>
        <dbReference type="ARBA" id="ARBA00022741"/>
    </source>
</evidence>
<reference evidence="9 11" key="1">
    <citation type="submission" date="2015-08" db="EMBL/GenBank/DDBJ databases">
        <title>Genomes of Isolates from Cabo Rojo, PR.</title>
        <authorList>
            <person name="Sanchez-Nieves R.L."/>
            <person name="Montalvo-Rodriguez R."/>
        </authorList>
    </citation>
    <scope>NUCLEOTIDE SEQUENCE [LARGE SCALE GENOMIC DNA]</scope>
    <source>
        <strain evidence="9 11">SL3</strain>
    </source>
</reference>
<dbReference type="SMART" id="SM00382">
    <property type="entry name" value="AAA"/>
    <property type="match status" value="1"/>
</dbReference>
<dbReference type="InterPro" id="IPR025662">
    <property type="entry name" value="Sigma_54_int_dom_ATP-bd_1"/>
</dbReference>
<keyword evidence="11" id="KW-1185">Reference proteome</keyword>
<feature type="compositionally biased region" description="Basic and acidic residues" evidence="7">
    <location>
        <begin position="250"/>
        <end position="269"/>
    </location>
</feature>
<dbReference type="InterPro" id="IPR012693">
    <property type="entry name" value="ABC_transpr_PhnC"/>
</dbReference>
<proteinExistence type="predicted"/>
<evidence type="ECO:0000313" key="10">
    <source>
        <dbReference type="EMBL" id="NLV08321.1"/>
    </source>
</evidence>
<dbReference type="PROSITE" id="PS00675">
    <property type="entry name" value="SIGMA54_INTERACT_1"/>
    <property type="match status" value="1"/>
</dbReference>
<keyword evidence="2" id="KW-1003">Cell membrane</keyword>
<dbReference type="PROSITE" id="PS00211">
    <property type="entry name" value="ABC_TRANSPORTER_1"/>
    <property type="match status" value="1"/>
</dbReference>
<dbReference type="SUPFAM" id="SSF52540">
    <property type="entry name" value="P-loop containing nucleoside triphosphate hydrolases"/>
    <property type="match status" value="1"/>
</dbReference>
<dbReference type="Pfam" id="PF00005">
    <property type="entry name" value="ABC_tran"/>
    <property type="match status" value="1"/>
</dbReference>
<dbReference type="InterPro" id="IPR017871">
    <property type="entry name" value="ABC_transporter-like_CS"/>
</dbReference>
<dbReference type="PANTHER" id="PTHR43166:SF6">
    <property type="entry name" value="PHOSPHONATES IMPORT ATP-BINDING PROTEIN PHNC"/>
    <property type="match status" value="1"/>
</dbReference>
<protein>
    <submittedName>
        <fullName evidence="10">ATP-binding cassette domain-containing protein</fullName>
    </submittedName>
    <submittedName>
        <fullName evidence="9">Phosphonate ABC transporter ATP-binding protein</fullName>
    </submittedName>
</protein>
<sequence length="269" mass="29012">MSTLRVENLTKEYGDVTAVDDVSFEIEDEFVVLLGESGAGKSTLLRCVNGLTEPTSGGVYLDGESLAGSQPEVGMIFQQHNLVDGVSAYLNALNGSLERSGFLESLFQWQSREDKKRALEALETVGLLDEAHQRVSQMSGGQQQRVGIARALVQDPSLLLADEPVASLDPASAETVMEYLKKAAGLHEVTALVSLHQVNIAAHFGDRFIGLRDGQLLFDCGPDELTAERIDRLYGNVETVGLAETTRTGGDSESRDGTGEQADDRRVQA</sequence>